<protein>
    <submittedName>
        <fullName evidence="1">Uncharacterized protein</fullName>
    </submittedName>
</protein>
<sequence>MYLGDRDETYNVTITITDQDGTTVFENEYALSDSNEADKNVTFPALTDLKNIVITVDKIRFERDWPDFERAELPWDGANEAGVEVYIESAEDGTPEIRLEADCQSITGE</sequence>
<name>A0A238Y7N3_HALEZ</name>
<evidence type="ECO:0000313" key="1">
    <source>
        <dbReference type="EMBL" id="SNR66962.1"/>
    </source>
</evidence>
<dbReference type="RefSeq" id="WP_089308972.1">
    <property type="nucleotide sequence ID" value="NZ_FZNK01000009.1"/>
</dbReference>
<dbReference type="EMBL" id="FZNK01000009">
    <property type="protein sequence ID" value="SNR66962.1"/>
    <property type="molecule type" value="Genomic_DNA"/>
</dbReference>
<organism evidence="1 2">
    <name type="scientific">Halorubrum ezzemoulense</name>
    <name type="common">Halorubrum chaoviator</name>
    <dbReference type="NCBI Taxonomy" id="337243"/>
    <lineage>
        <taxon>Archaea</taxon>
        <taxon>Methanobacteriati</taxon>
        <taxon>Methanobacteriota</taxon>
        <taxon>Stenosarchaea group</taxon>
        <taxon>Halobacteria</taxon>
        <taxon>Halobacteriales</taxon>
        <taxon>Haloferacaceae</taxon>
        <taxon>Halorubrum</taxon>
    </lineage>
</organism>
<accession>A0A238Y7N3</accession>
<proteinExistence type="predicted"/>
<dbReference type="Proteomes" id="UP000198297">
    <property type="component" value="Unassembled WGS sequence"/>
</dbReference>
<reference evidence="1 2" key="1">
    <citation type="submission" date="2017-06" db="EMBL/GenBank/DDBJ databases">
        <authorList>
            <person name="Kim H.J."/>
            <person name="Triplett B.A."/>
        </authorList>
    </citation>
    <scope>NUCLEOTIDE SEQUENCE [LARGE SCALE GENOMIC DNA]</scope>
    <source>
        <strain evidence="1 2">DSM 19316</strain>
    </source>
</reference>
<evidence type="ECO:0000313" key="2">
    <source>
        <dbReference type="Proteomes" id="UP000198297"/>
    </source>
</evidence>
<gene>
    <name evidence="1" type="ORF">SAMN06266787_10947</name>
</gene>
<dbReference type="AlphaFoldDB" id="A0A238Y7N3"/>